<evidence type="ECO:0000313" key="1">
    <source>
        <dbReference type="EMBL" id="QJA55850.1"/>
    </source>
</evidence>
<name>A0A6M3IEG0_9ZZZZ</name>
<dbReference type="EMBL" id="MT141185">
    <property type="protein sequence ID" value="QJA55850.1"/>
    <property type="molecule type" value="Genomic_DNA"/>
</dbReference>
<reference evidence="1" key="1">
    <citation type="submission" date="2020-03" db="EMBL/GenBank/DDBJ databases">
        <title>The deep terrestrial virosphere.</title>
        <authorList>
            <person name="Holmfeldt K."/>
            <person name="Nilsson E."/>
            <person name="Simone D."/>
            <person name="Lopez-Fernandez M."/>
            <person name="Wu X."/>
            <person name="de Brujin I."/>
            <person name="Lundin D."/>
            <person name="Andersson A."/>
            <person name="Bertilsson S."/>
            <person name="Dopson M."/>
        </authorList>
    </citation>
    <scope>NUCLEOTIDE SEQUENCE</scope>
    <source>
        <strain evidence="1">MM415B01982</strain>
    </source>
</reference>
<organism evidence="1">
    <name type="scientific">viral metagenome</name>
    <dbReference type="NCBI Taxonomy" id="1070528"/>
    <lineage>
        <taxon>unclassified sequences</taxon>
        <taxon>metagenomes</taxon>
        <taxon>organismal metagenomes</taxon>
    </lineage>
</organism>
<proteinExistence type="predicted"/>
<gene>
    <name evidence="1" type="ORF">MM415B01982_0007</name>
</gene>
<accession>A0A6M3IEG0</accession>
<dbReference type="AlphaFoldDB" id="A0A6M3IEG0"/>
<sequence length="177" mass="20175">MPEENNSPEQKMFSIVEEAGRVFSNQGIPFKTEAAARAAMTNKDLSHEEYKVQSYEDGYILVKKDPKPKEKYYRVQFNMKGNPNDEEDVTLGVNGELLVIQRGVQVIIPGRFKECADHATYPHFTQKPNESRKQVGTVMIFPYSTLGEATESEYRKQLREGNKKTRAALAEAQKLIQ</sequence>
<protein>
    <submittedName>
        <fullName evidence="1">Uncharacterized protein</fullName>
    </submittedName>
</protein>